<dbReference type="CDD" id="cd00331">
    <property type="entry name" value="IGPS"/>
    <property type="match status" value="1"/>
</dbReference>
<dbReference type="AlphaFoldDB" id="A0A940PDT9"/>
<keyword evidence="5 9" id="KW-0210">Decarboxylase</keyword>
<organism evidence="11 12">
    <name type="scientific">Vagococcus allomyrinae</name>
    <dbReference type="NCBI Taxonomy" id="2794353"/>
    <lineage>
        <taxon>Bacteria</taxon>
        <taxon>Bacillati</taxon>
        <taxon>Bacillota</taxon>
        <taxon>Bacilli</taxon>
        <taxon>Lactobacillales</taxon>
        <taxon>Enterococcaceae</taxon>
        <taxon>Vagococcus</taxon>
    </lineage>
</organism>
<comment type="pathway">
    <text evidence="2 9">Amino-acid biosynthesis; L-tryptophan biosynthesis; L-tryptophan from chorismate: step 4/5.</text>
</comment>
<keyword evidence="4 9" id="KW-0028">Amino-acid biosynthesis</keyword>
<evidence type="ECO:0000256" key="3">
    <source>
        <dbReference type="ARBA" id="ARBA00008737"/>
    </source>
</evidence>
<dbReference type="GO" id="GO:0000162">
    <property type="term" value="P:L-tryptophan biosynthetic process"/>
    <property type="evidence" value="ECO:0007669"/>
    <property type="project" value="UniProtKB-UniRule"/>
</dbReference>
<dbReference type="InterPro" id="IPR013798">
    <property type="entry name" value="Indole-3-glycerol_P_synth_dom"/>
</dbReference>
<gene>
    <name evidence="9 11" type="primary">trpC</name>
    <name evidence="11" type="ORF">I6N95_11720</name>
</gene>
<dbReference type="EMBL" id="JAEEGA010000007">
    <property type="protein sequence ID" value="MBP1041676.1"/>
    <property type="molecule type" value="Genomic_DNA"/>
</dbReference>
<evidence type="ECO:0000259" key="10">
    <source>
        <dbReference type="Pfam" id="PF00218"/>
    </source>
</evidence>
<dbReference type="HAMAP" id="MF_00134_B">
    <property type="entry name" value="IGPS_B"/>
    <property type="match status" value="1"/>
</dbReference>
<evidence type="ECO:0000256" key="9">
    <source>
        <dbReference type="HAMAP-Rule" id="MF_00134"/>
    </source>
</evidence>
<dbReference type="GO" id="GO:0004425">
    <property type="term" value="F:indole-3-glycerol-phosphate synthase activity"/>
    <property type="evidence" value="ECO:0007669"/>
    <property type="project" value="UniProtKB-UniRule"/>
</dbReference>
<evidence type="ECO:0000256" key="7">
    <source>
        <dbReference type="ARBA" id="ARBA00023141"/>
    </source>
</evidence>
<dbReference type="InterPro" id="IPR001468">
    <property type="entry name" value="Indole-3-GlycerolPSynthase_CS"/>
</dbReference>
<dbReference type="Gene3D" id="3.20.20.70">
    <property type="entry name" value="Aldolase class I"/>
    <property type="match status" value="1"/>
</dbReference>
<comment type="catalytic activity">
    <reaction evidence="1 9">
        <text>1-(2-carboxyphenylamino)-1-deoxy-D-ribulose 5-phosphate + H(+) = (1S,2R)-1-C-(indol-3-yl)glycerol 3-phosphate + CO2 + H2O</text>
        <dbReference type="Rhea" id="RHEA:23476"/>
        <dbReference type="ChEBI" id="CHEBI:15377"/>
        <dbReference type="ChEBI" id="CHEBI:15378"/>
        <dbReference type="ChEBI" id="CHEBI:16526"/>
        <dbReference type="ChEBI" id="CHEBI:58613"/>
        <dbReference type="ChEBI" id="CHEBI:58866"/>
        <dbReference type="EC" id="4.1.1.48"/>
    </reaction>
</comment>
<proteinExistence type="inferred from homology"/>
<keyword evidence="7 9" id="KW-0057">Aromatic amino acid biosynthesis</keyword>
<evidence type="ECO:0000256" key="6">
    <source>
        <dbReference type="ARBA" id="ARBA00022822"/>
    </source>
</evidence>
<evidence type="ECO:0000313" key="11">
    <source>
        <dbReference type="EMBL" id="MBP1041676.1"/>
    </source>
</evidence>
<name>A0A940PDT9_9ENTE</name>
<dbReference type="SUPFAM" id="SSF51366">
    <property type="entry name" value="Ribulose-phoshate binding barrel"/>
    <property type="match status" value="1"/>
</dbReference>
<evidence type="ECO:0000256" key="5">
    <source>
        <dbReference type="ARBA" id="ARBA00022793"/>
    </source>
</evidence>
<reference evidence="11" key="1">
    <citation type="submission" date="2020-12" db="EMBL/GenBank/DDBJ databases">
        <title>Vagococcus allomyrinae sp. nov. and Enterococcus lavae sp. nov., isolated from the larvae of Allomyrina dichotoma.</title>
        <authorList>
            <person name="Lee S.D."/>
        </authorList>
    </citation>
    <scope>NUCLEOTIDE SEQUENCE</scope>
    <source>
        <strain evidence="11">BWB3-3</strain>
    </source>
</reference>
<dbReference type="NCBIfam" id="NF001377">
    <property type="entry name" value="PRK00278.2-4"/>
    <property type="match status" value="1"/>
</dbReference>
<evidence type="ECO:0000313" key="12">
    <source>
        <dbReference type="Proteomes" id="UP000674938"/>
    </source>
</evidence>
<dbReference type="Proteomes" id="UP000674938">
    <property type="component" value="Unassembled WGS sequence"/>
</dbReference>
<evidence type="ECO:0000256" key="2">
    <source>
        <dbReference type="ARBA" id="ARBA00004696"/>
    </source>
</evidence>
<keyword evidence="6 9" id="KW-0822">Tryptophan biosynthesis</keyword>
<sequence length="254" mass="28075">MMEDFLAKIIAVKKEEVALLEPEELAVRKKRPSFYEKVKGNSGQMHLIAEVKRASPSKGKIKLDVDCLQQAKAYEQAGVSAISVLTDEQFFKGSLEDLREIADEIELPILCKDFMIDEKQLVRAFNAGASIILLIVAALNKDLLYRLYQAATDLGLEVLVEVHNLAELETAEALGAKLIGINNRNLTTFDVSLEVSHELGPKFQTSALYFSESGIREPAEVAELAPYFNGVLVGESLMRAAEPEIAAKQLQVLR</sequence>
<protein>
    <recommendedName>
        <fullName evidence="9">Indole-3-glycerol phosphate synthase</fullName>
        <shortName evidence="9">IGPS</shortName>
        <ecNumber evidence="9">4.1.1.48</ecNumber>
    </recommendedName>
</protein>
<dbReference type="NCBIfam" id="NF001371">
    <property type="entry name" value="PRK00278.1-3"/>
    <property type="match status" value="1"/>
</dbReference>
<dbReference type="FunFam" id="3.20.20.70:FF:000024">
    <property type="entry name" value="Indole-3-glycerol phosphate synthase"/>
    <property type="match status" value="1"/>
</dbReference>
<keyword evidence="8 9" id="KW-0456">Lyase</keyword>
<accession>A0A940PDT9</accession>
<dbReference type="EC" id="4.1.1.48" evidence="9"/>
<dbReference type="InterPro" id="IPR011060">
    <property type="entry name" value="RibuloseP-bd_barrel"/>
</dbReference>
<dbReference type="InterPro" id="IPR013785">
    <property type="entry name" value="Aldolase_TIM"/>
</dbReference>
<evidence type="ECO:0000256" key="4">
    <source>
        <dbReference type="ARBA" id="ARBA00022605"/>
    </source>
</evidence>
<comment type="caution">
    <text evidence="11">The sequence shown here is derived from an EMBL/GenBank/DDBJ whole genome shotgun (WGS) entry which is preliminary data.</text>
</comment>
<feature type="domain" description="Indole-3-glycerol phosphate synthase" evidence="10">
    <location>
        <begin position="9"/>
        <end position="250"/>
    </location>
</feature>
<dbReference type="PANTHER" id="PTHR22854:SF2">
    <property type="entry name" value="INDOLE-3-GLYCEROL-PHOSPHATE SYNTHASE"/>
    <property type="match status" value="1"/>
</dbReference>
<dbReference type="InterPro" id="IPR045186">
    <property type="entry name" value="Indole-3-glycerol_P_synth"/>
</dbReference>
<evidence type="ECO:0000256" key="8">
    <source>
        <dbReference type="ARBA" id="ARBA00023239"/>
    </source>
</evidence>
<comment type="similarity">
    <text evidence="3 9">Belongs to the TrpC family.</text>
</comment>
<dbReference type="PROSITE" id="PS00614">
    <property type="entry name" value="IGPS"/>
    <property type="match status" value="1"/>
</dbReference>
<dbReference type="GO" id="GO:0004640">
    <property type="term" value="F:phosphoribosylanthranilate isomerase activity"/>
    <property type="evidence" value="ECO:0007669"/>
    <property type="project" value="TreeGrafter"/>
</dbReference>
<dbReference type="Pfam" id="PF00218">
    <property type="entry name" value="IGPS"/>
    <property type="match status" value="1"/>
</dbReference>
<dbReference type="RefSeq" id="WP_209527975.1">
    <property type="nucleotide sequence ID" value="NZ_JAEEGA010000007.1"/>
</dbReference>
<evidence type="ECO:0000256" key="1">
    <source>
        <dbReference type="ARBA" id="ARBA00001633"/>
    </source>
</evidence>
<keyword evidence="12" id="KW-1185">Reference proteome</keyword>
<dbReference type="PANTHER" id="PTHR22854">
    <property type="entry name" value="TRYPTOPHAN BIOSYNTHESIS PROTEIN"/>
    <property type="match status" value="1"/>
</dbReference>